<dbReference type="InterPro" id="IPR000592">
    <property type="entry name" value="Ribosomal_eS27"/>
</dbReference>
<dbReference type="GO" id="GO:0005840">
    <property type="term" value="C:ribosome"/>
    <property type="evidence" value="ECO:0007669"/>
    <property type="project" value="UniProtKB-KW"/>
</dbReference>
<feature type="non-terminal residue" evidence="6">
    <location>
        <position position="1"/>
    </location>
</feature>
<evidence type="ECO:0000313" key="6">
    <source>
        <dbReference type="EMBL" id="RLV73206.1"/>
    </source>
</evidence>
<feature type="non-terminal residue" evidence="6">
    <location>
        <position position="225"/>
    </location>
</feature>
<dbReference type="Gene3D" id="2.20.25.100">
    <property type="entry name" value="Zn-binding ribosomal proteins"/>
    <property type="match status" value="1"/>
</dbReference>
<proteinExistence type="inferred from homology"/>
<evidence type="ECO:0000313" key="7">
    <source>
        <dbReference type="Proteomes" id="UP000276834"/>
    </source>
</evidence>
<dbReference type="Pfam" id="PF01667">
    <property type="entry name" value="Ribosomal_S27e"/>
    <property type="match status" value="1"/>
</dbReference>
<evidence type="ECO:0000256" key="3">
    <source>
        <dbReference type="ARBA" id="ARBA00022833"/>
    </source>
</evidence>
<evidence type="ECO:0000256" key="5">
    <source>
        <dbReference type="ARBA" id="ARBA00023274"/>
    </source>
</evidence>
<dbReference type="AlphaFoldDB" id="A0A3L8R122"/>
<name>A0A3L8R122_CHLGU</name>
<evidence type="ECO:0000256" key="2">
    <source>
        <dbReference type="ARBA" id="ARBA00010919"/>
    </source>
</evidence>
<dbReference type="SUPFAM" id="SSF57829">
    <property type="entry name" value="Zn-binding ribosomal proteins"/>
    <property type="match status" value="1"/>
</dbReference>
<dbReference type="Proteomes" id="UP000276834">
    <property type="component" value="Unassembled WGS sequence"/>
</dbReference>
<dbReference type="InterPro" id="IPR011332">
    <property type="entry name" value="Ribosomal_zn-bd"/>
</dbReference>
<comment type="caution">
    <text evidence="6">The sequence shown here is derived from an EMBL/GenBank/DDBJ whole genome shotgun (WGS) entry which is preliminary data.</text>
</comment>
<keyword evidence="7" id="KW-1185">Reference proteome</keyword>
<keyword evidence="5" id="KW-0687">Ribonucleoprotein</keyword>
<organism evidence="6 7">
    <name type="scientific">Chloebia gouldiae</name>
    <name type="common">Gouldian finch</name>
    <name type="synonym">Erythrura gouldiae</name>
    <dbReference type="NCBI Taxonomy" id="44316"/>
    <lineage>
        <taxon>Eukaryota</taxon>
        <taxon>Metazoa</taxon>
        <taxon>Chordata</taxon>
        <taxon>Craniata</taxon>
        <taxon>Vertebrata</taxon>
        <taxon>Euteleostomi</taxon>
        <taxon>Archelosauria</taxon>
        <taxon>Archosauria</taxon>
        <taxon>Dinosauria</taxon>
        <taxon>Saurischia</taxon>
        <taxon>Theropoda</taxon>
        <taxon>Coelurosauria</taxon>
        <taxon>Aves</taxon>
        <taxon>Neognathae</taxon>
        <taxon>Neoaves</taxon>
        <taxon>Telluraves</taxon>
        <taxon>Australaves</taxon>
        <taxon>Passeriformes</taxon>
        <taxon>Passeroidea</taxon>
        <taxon>Passeridae</taxon>
        <taxon>Chloebia</taxon>
    </lineage>
</organism>
<dbReference type="GO" id="GO:0003735">
    <property type="term" value="F:structural constituent of ribosome"/>
    <property type="evidence" value="ECO:0007669"/>
    <property type="project" value="InterPro"/>
</dbReference>
<protein>
    <recommendedName>
        <fullName evidence="8">40S ribosomal protein S27</fullName>
    </recommendedName>
</protein>
<keyword evidence="3" id="KW-0862">Zinc</keyword>
<comment type="similarity">
    <text evidence="2">Belongs to the eukaryotic ribosomal protein eS27 family.</text>
</comment>
<dbReference type="PANTHER" id="PTHR11594">
    <property type="entry name" value="40S RIBOSOMAL PROTEIN S27"/>
    <property type="match status" value="1"/>
</dbReference>
<dbReference type="GO" id="GO:0006412">
    <property type="term" value="P:translation"/>
    <property type="evidence" value="ECO:0007669"/>
    <property type="project" value="InterPro"/>
</dbReference>
<dbReference type="GO" id="GO:1990904">
    <property type="term" value="C:ribonucleoprotein complex"/>
    <property type="evidence" value="ECO:0007669"/>
    <property type="project" value="UniProtKB-KW"/>
</dbReference>
<dbReference type="InterPro" id="IPR023407">
    <property type="entry name" value="Ribosomal_eS27_Zn-bd_dom_sf"/>
</dbReference>
<dbReference type="OrthoDB" id="5567124at2759"/>
<evidence type="ECO:0000256" key="1">
    <source>
        <dbReference type="ARBA" id="ARBA00001947"/>
    </source>
</evidence>
<reference evidence="6 7" key="1">
    <citation type="journal article" date="2018" name="Proc. R. Soc. B">
        <title>A non-coding region near Follistatin controls head colour polymorphism in the Gouldian finch.</title>
        <authorList>
            <person name="Toomey M.B."/>
            <person name="Marques C.I."/>
            <person name="Andrade P."/>
            <person name="Araujo P.M."/>
            <person name="Sabatino S."/>
            <person name="Gazda M.A."/>
            <person name="Afonso S."/>
            <person name="Lopes R.J."/>
            <person name="Corbo J.C."/>
            <person name="Carneiro M."/>
        </authorList>
    </citation>
    <scope>NUCLEOTIDE SEQUENCE [LARGE SCALE GENOMIC DNA]</scope>
    <source>
        <strain evidence="6">Red01</strain>
        <tissue evidence="6">Muscle</tissue>
    </source>
</reference>
<sequence length="225" mass="22890">CYKITTVFSHAQTVVLCVGCSTVLCQPTGGKARLTEGRYPGNLGGCGAAPWGGFWGGLGMLGVGRLGIPLEGVGTSGGAGSSLGWGDLGSQGGLVPPAEFRNAKESFGILTVLGASSSKIPPKFGLGDVEFPFADPAAFPGFVCSPPGCSQPGCQGDRREFRPVPVAPSASHLGAWGGNSFPIQQSIPSQTIPEDSSTTTTLGGTNLLLVLLETLGMLQLGIRRV</sequence>
<comment type="cofactor">
    <cofactor evidence="1">
        <name>Zn(2+)</name>
        <dbReference type="ChEBI" id="CHEBI:29105"/>
    </cofactor>
</comment>
<dbReference type="EMBL" id="QUSF01000769">
    <property type="protein sequence ID" value="RLV73206.1"/>
    <property type="molecule type" value="Genomic_DNA"/>
</dbReference>
<accession>A0A3L8R122</accession>
<gene>
    <name evidence="6" type="ORF">DV515_00017149</name>
</gene>
<evidence type="ECO:0000256" key="4">
    <source>
        <dbReference type="ARBA" id="ARBA00022980"/>
    </source>
</evidence>
<evidence type="ECO:0008006" key="8">
    <source>
        <dbReference type="Google" id="ProtNLM"/>
    </source>
</evidence>
<keyword evidence="4" id="KW-0689">Ribosomal protein</keyword>